<evidence type="ECO:0000313" key="3">
    <source>
        <dbReference type="EMBL" id="CEM44349.1"/>
    </source>
</evidence>
<protein>
    <recommendedName>
        <fullName evidence="2">Protein kinase domain-containing protein</fullName>
    </recommendedName>
</protein>
<dbReference type="GO" id="GO:0004672">
    <property type="term" value="F:protein kinase activity"/>
    <property type="evidence" value="ECO:0007669"/>
    <property type="project" value="InterPro"/>
</dbReference>
<dbReference type="Gene3D" id="1.10.510.10">
    <property type="entry name" value="Transferase(Phosphotransferase) domain 1"/>
    <property type="match status" value="1"/>
</dbReference>
<dbReference type="SUPFAM" id="SSF56112">
    <property type="entry name" value="Protein kinase-like (PK-like)"/>
    <property type="match status" value="1"/>
</dbReference>
<feature type="compositionally biased region" description="Gly residues" evidence="1">
    <location>
        <begin position="355"/>
        <end position="395"/>
    </location>
</feature>
<feature type="compositionally biased region" description="Basic and acidic residues" evidence="1">
    <location>
        <begin position="407"/>
        <end position="420"/>
    </location>
</feature>
<feature type="domain" description="Protein kinase" evidence="2">
    <location>
        <begin position="1"/>
        <end position="283"/>
    </location>
</feature>
<organism evidence="3">
    <name type="scientific">Chromera velia CCMP2878</name>
    <dbReference type="NCBI Taxonomy" id="1169474"/>
    <lineage>
        <taxon>Eukaryota</taxon>
        <taxon>Sar</taxon>
        <taxon>Alveolata</taxon>
        <taxon>Colpodellida</taxon>
        <taxon>Chromeraceae</taxon>
        <taxon>Chromera</taxon>
    </lineage>
</organism>
<sequence length="466" mass="50825">MSMQLEHPRITPTFELTTFFGGDLQKQEAWLLQPAEGFESFDKFLERIGITVRLTEENIQSIVFGLLGAIEYIHSRGVGLRRFYPSSMMKSTKSTHTHTHTHKFGDRDIRGSAGGDMERVLRNRGQALETSLGARPSDFKTACPLEDTRPGVRPFITPTGGLQAAFVPPEADLTSKNFTAIGIPDSGGDETEDWKAAQWKAVDIWGLGVLWSCLKSPTWMREMAEHTSHFPLLGDTGERIRAGIENRDVGGIRTCLETLGISLSISDQIDRIALQNRVSTKLINSGLRKAPLKGGQIEFFFDYLSLREEVVQAKRGEADREAVTQKIRKAFLREAKLNQQRRREKNEQRKQQKGEGSGGAGGSSGGGGAPGPSSGSGGEDSGSRGGPGTGGGSGDRGGDGSSQSKRSKTDGGDRQGKGGDADGSQTLDSVCEWTEDEDEILWEHLAYTEDDWQEFLSLSTAEPEDE</sequence>
<dbReference type="InterPro" id="IPR000719">
    <property type="entry name" value="Prot_kinase_dom"/>
</dbReference>
<reference evidence="3" key="1">
    <citation type="submission" date="2014-11" db="EMBL/GenBank/DDBJ databases">
        <authorList>
            <person name="Otto D Thomas"/>
            <person name="Naeem Raeece"/>
        </authorList>
    </citation>
    <scope>NUCLEOTIDE SEQUENCE</scope>
</reference>
<dbReference type="VEuPathDB" id="CryptoDB:Cvel_7133"/>
<dbReference type="EMBL" id="CDMZ01002905">
    <property type="protein sequence ID" value="CEM44349.1"/>
    <property type="molecule type" value="Genomic_DNA"/>
</dbReference>
<dbReference type="InterPro" id="IPR011009">
    <property type="entry name" value="Kinase-like_dom_sf"/>
</dbReference>
<feature type="compositionally biased region" description="Basic and acidic residues" evidence="1">
    <location>
        <begin position="344"/>
        <end position="353"/>
    </location>
</feature>
<name>A0A0G4HJK3_9ALVE</name>
<dbReference type="AlphaFoldDB" id="A0A0G4HJK3"/>
<dbReference type="PROSITE" id="PS50011">
    <property type="entry name" value="PROTEIN_KINASE_DOM"/>
    <property type="match status" value="1"/>
</dbReference>
<proteinExistence type="predicted"/>
<gene>
    <name evidence="3" type="ORF">Cvel_7133</name>
</gene>
<feature type="region of interest" description="Disordered" evidence="1">
    <location>
        <begin position="334"/>
        <end position="431"/>
    </location>
</feature>
<evidence type="ECO:0000256" key="1">
    <source>
        <dbReference type="SAM" id="MobiDB-lite"/>
    </source>
</evidence>
<accession>A0A0G4HJK3</accession>
<evidence type="ECO:0000259" key="2">
    <source>
        <dbReference type="PROSITE" id="PS50011"/>
    </source>
</evidence>
<dbReference type="GO" id="GO:0005524">
    <property type="term" value="F:ATP binding"/>
    <property type="evidence" value="ECO:0007669"/>
    <property type="project" value="InterPro"/>
</dbReference>